<dbReference type="InParanoid" id="A0A177C4R7"/>
<name>A0A177C4R7_9PLEO</name>
<evidence type="ECO:0008006" key="3">
    <source>
        <dbReference type="Google" id="ProtNLM"/>
    </source>
</evidence>
<dbReference type="OrthoDB" id="409543at2759"/>
<dbReference type="GO" id="GO:0016757">
    <property type="term" value="F:glycosyltransferase activity"/>
    <property type="evidence" value="ECO:0007669"/>
    <property type="project" value="InterPro"/>
</dbReference>
<sequence>MQYPPISGTSSLPYDPWPPIDLNKLPSSLSSPELPKPHSKSKSIFAFWMTGIHTLPPYLLRNVIAWHRRYNPLGWTVYIVDTVPNSPLNVSRFIDVTSPSVVPDAFREGNLDGGYAAQHTSDLVRFPLLLRYGGVYMDVGVLHFGNLDSLWTTRIANTNSPFDFAGFTMGEPPEISAVNFWLMSTPDNPLIERAHYILLKLWKGKTNTKGASKHPLVSHVPLMRVPQEVTVEEEDKDNMVIDDAAMTDYAVQIQCLGAAQRWLDEQDGWNGPQYVREKCWFYSMIDHTYVHEQLTNWTSKKQHELFSISLPGAKEKESEDQKLARTIVEKAIAESWCMKLGHSFSAKLFGADTLGMWWRKHDGTDCKEGTYGGWLRWAEVNCNQDHAPKPLEIPPYEPTMKGRLFEFD</sequence>
<proteinExistence type="predicted"/>
<dbReference type="Proteomes" id="UP000077069">
    <property type="component" value="Unassembled WGS sequence"/>
</dbReference>
<keyword evidence="2" id="KW-1185">Reference proteome</keyword>
<reference evidence="1 2" key="1">
    <citation type="submission" date="2016-05" db="EMBL/GenBank/DDBJ databases">
        <title>Comparative analysis of secretome profiles of manganese(II)-oxidizing ascomycete fungi.</title>
        <authorList>
            <consortium name="DOE Joint Genome Institute"/>
            <person name="Zeiner C.A."/>
            <person name="Purvine S.O."/>
            <person name="Zink E.M."/>
            <person name="Wu S."/>
            <person name="Pasa-Tolic L."/>
            <person name="Chaput D.L."/>
            <person name="Haridas S."/>
            <person name="Grigoriev I.V."/>
            <person name="Santelli C.M."/>
            <person name="Hansel C.M."/>
        </authorList>
    </citation>
    <scope>NUCLEOTIDE SEQUENCE [LARGE SCALE GENOMIC DNA]</scope>
    <source>
        <strain evidence="1 2">AP3s5-JAC2a</strain>
    </source>
</reference>
<dbReference type="Gene3D" id="3.90.550.20">
    <property type="match status" value="1"/>
</dbReference>
<evidence type="ECO:0000313" key="1">
    <source>
        <dbReference type="EMBL" id="OAG01788.1"/>
    </source>
</evidence>
<dbReference type="InterPro" id="IPR029044">
    <property type="entry name" value="Nucleotide-diphossugar_trans"/>
</dbReference>
<dbReference type="SUPFAM" id="SSF53448">
    <property type="entry name" value="Nucleotide-diphospho-sugar transferases"/>
    <property type="match status" value="1"/>
</dbReference>
<dbReference type="InterPro" id="IPR008441">
    <property type="entry name" value="AfumC-like_glycosyl_Trfase"/>
</dbReference>
<dbReference type="AlphaFoldDB" id="A0A177C4R7"/>
<dbReference type="Pfam" id="PF05704">
    <property type="entry name" value="Caps_synth"/>
    <property type="match status" value="1"/>
</dbReference>
<gene>
    <name evidence="1" type="ORF">CC84DRAFT_1167937</name>
</gene>
<organism evidence="1 2">
    <name type="scientific">Paraphaeosphaeria sporulosa</name>
    <dbReference type="NCBI Taxonomy" id="1460663"/>
    <lineage>
        <taxon>Eukaryota</taxon>
        <taxon>Fungi</taxon>
        <taxon>Dikarya</taxon>
        <taxon>Ascomycota</taxon>
        <taxon>Pezizomycotina</taxon>
        <taxon>Dothideomycetes</taxon>
        <taxon>Pleosporomycetidae</taxon>
        <taxon>Pleosporales</taxon>
        <taxon>Massarineae</taxon>
        <taxon>Didymosphaeriaceae</taxon>
        <taxon>Paraphaeosphaeria</taxon>
    </lineage>
</organism>
<dbReference type="GeneID" id="28762775"/>
<dbReference type="RefSeq" id="XP_018032153.1">
    <property type="nucleotide sequence ID" value="XM_018179289.1"/>
</dbReference>
<protein>
    <recommendedName>
        <fullName evidence="3">Capsule polysaccharide biosynthesis protein</fullName>
    </recommendedName>
</protein>
<accession>A0A177C4R7</accession>
<dbReference type="EMBL" id="KV441557">
    <property type="protein sequence ID" value="OAG01788.1"/>
    <property type="molecule type" value="Genomic_DNA"/>
</dbReference>
<evidence type="ECO:0000313" key="2">
    <source>
        <dbReference type="Proteomes" id="UP000077069"/>
    </source>
</evidence>